<dbReference type="EMBL" id="CP039353">
    <property type="protein sequence ID" value="QCE06361.1"/>
    <property type="molecule type" value="Genomic_DNA"/>
</dbReference>
<dbReference type="Proteomes" id="UP000501690">
    <property type="component" value="Linkage Group LG9"/>
</dbReference>
<evidence type="ECO:0000313" key="1">
    <source>
        <dbReference type="EMBL" id="QCE06361.1"/>
    </source>
</evidence>
<evidence type="ECO:0000313" key="2">
    <source>
        <dbReference type="Proteomes" id="UP000501690"/>
    </source>
</evidence>
<keyword evidence="2" id="KW-1185">Reference proteome</keyword>
<sequence>MRWKFTLEESQHGSCGKKKENICARNGGAGKRGATTVAGEAWPEAREYGGSITLVEKEEGLVWWWRVAGTVVERDSVQSKRRLVGAAWPEARCDGGSTTMVEEQGGSCGGFAGTAAERDGGDAARARKKKRRSRFCALIKLYGLDSIDYRGI</sequence>
<accession>A0A4D6N0J5</accession>
<gene>
    <name evidence="1" type="ORF">DEO72_LG9g1373</name>
</gene>
<reference evidence="1 2" key="1">
    <citation type="submission" date="2019-04" db="EMBL/GenBank/DDBJ databases">
        <title>An improved genome assembly and genetic linkage map for asparagus bean, Vigna unguiculata ssp. sesquipedialis.</title>
        <authorList>
            <person name="Xia Q."/>
            <person name="Zhang R."/>
            <person name="Dong Y."/>
        </authorList>
    </citation>
    <scope>NUCLEOTIDE SEQUENCE [LARGE SCALE GENOMIC DNA]</scope>
    <source>
        <tissue evidence="1">Leaf</tissue>
    </source>
</reference>
<dbReference type="AlphaFoldDB" id="A0A4D6N0J5"/>
<proteinExistence type="predicted"/>
<organism evidence="1 2">
    <name type="scientific">Vigna unguiculata</name>
    <name type="common">Cowpea</name>
    <dbReference type="NCBI Taxonomy" id="3917"/>
    <lineage>
        <taxon>Eukaryota</taxon>
        <taxon>Viridiplantae</taxon>
        <taxon>Streptophyta</taxon>
        <taxon>Embryophyta</taxon>
        <taxon>Tracheophyta</taxon>
        <taxon>Spermatophyta</taxon>
        <taxon>Magnoliopsida</taxon>
        <taxon>eudicotyledons</taxon>
        <taxon>Gunneridae</taxon>
        <taxon>Pentapetalae</taxon>
        <taxon>rosids</taxon>
        <taxon>fabids</taxon>
        <taxon>Fabales</taxon>
        <taxon>Fabaceae</taxon>
        <taxon>Papilionoideae</taxon>
        <taxon>50 kb inversion clade</taxon>
        <taxon>NPAAA clade</taxon>
        <taxon>indigoferoid/millettioid clade</taxon>
        <taxon>Phaseoleae</taxon>
        <taxon>Vigna</taxon>
    </lineage>
</organism>
<protein>
    <submittedName>
        <fullName evidence="1">Uncharacterized protein</fullName>
    </submittedName>
</protein>
<name>A0A4D6N0J5_VIGUN</name>